<evidence type="ECO:0000313" key="1">
    <source>
        <dbReference type="EMBL" id="ADY35180.1"/>
    </source>
</evidence>
<keyword evidence="2" id="KW-1185">Reference proteome</keyword>
<dbReference type="KEGG" id="bsa:Bacsa_0584"/>
<evidence type="ECO:0000313" key="2">
    <source>
        <dbReference type="Proteomes" id="UP000007486"/>
    </source>
</evidence>
<reference evidence="1 2" key="1">
    <citation type="journal article" date="2011" name="Stand. Genomic Sci.">
        <title>Complete genome sequence of Bacteroides salanitronis type strain (BL78).</title>
        <authorList>
            <person name="Gronow S."/>
            <person name="Held B."/>
            <person name="Lucas S."/>
            <person name="Lapidus A."/>
            <person name="Del Rio T.G."/>
            <person name="Nolan M."/>
            <person name="Tice H."/>
            <person name="Deshpande S."/>
            <person name="Cheng J.F."/>
            <person name="Pitluck S."/>
            <person name="Liolios K."/>
            <person name="Pagani I."/>
            <person name="Ivanova N."/>
            <person name="Mavromatis K."/>
            <person name="Pati A."/>
            <person name="Tapia R."/>
            <person name="Han C."/>
            <person name="Goodwin L."/>
            <person name="Chen A."/>
            <person name="Palaniappan K."/>
            <person name="Land M."/>
            <person name="Hauser L."/>
            <person name="Chang Y.J."/>
            <person name="Jeffries C.D."/>
            <person name="Brambilla E.M."/>
            <person name="Rohde M."/>
            <person name="Goker M."/>
            <person name="Detter J.C."/>
            <person name="Woyke T."/>
            <person name="Bristow J."/>
            <person name="Markowitz V."/>
            <person name="Hugenholtz P."/>
            <person name="Kyrpides N.C."/>
            <person name="Klenk H.P."/>
            <person name="Eisen J.A."/>
        </authorList>
    </citation>
    <scope>NUCLEOTIDE SEQUENCE [LARGE SCALE GENOMIC DNA]</scope>
    <source>
        <strain evidence="1 2">DSM 18170</strain>
    </source>
</reference>
<sequence>MFHRSYHFVQELYFTRYLFVILYMPRSRDDVHIVSTEAAQKGIGI</sequence>
<name>F0R015_PHOSB</name>
<dbReference type="HOGENOM" id="CLU_3196327_0_0_10"/>
<organism evidence="1 2">
    <name type="scientific">Phocaeicola salanitronis (strain DSM 18170 / JCM 13657 / CCUG 60908 / BL78)</name>
    <name type="common">Bacteroides salanitronis</name>
    <dbReference type="NCBI Taxonomy" id="667015"/>
    <lineage>
        <taxon>Bacteria</taxon>
        <taxon>Pseudomonadati</taxon>
        <taxon>Bacteroidota</taxon>
        <taxon>Bacteroidia</taxon>
        <taxon>Bacteroidales</taxon>
        <taxon>Bacteroidaceae</taxon>
        <taxon>Phocaeicola</taxon>
    </lineage>
</organism>
<protein>
    <submittedName>
        <fullName evidence="1">Uncharacterized protein</fullName>
    </submittedName>
</protein>
<accession>F0R015</accession>
<dbReference type="Proteomes" id="UP000007486">
    <property type="component" value="Chromosome"/>
</dbReference>
<gene>
    <name evidence="1" type="ordered locus">Bacsa_0584</name>
</gene>
<dbReference type="STRING" id="667015.Bacsa_0584"/>
<dbReference type="EMBL" id="CP002530">
    <property type="protein sequence ID" value="ADY35180.1"/>
    <property type="molecule type" value="Genomic_DNA"/>
</dbReference>
<proteinExistence type="predicted"/>
<dbReference type="AlphaFoldDB" id="F0R015"/>